<dbReference type="GO" id="GO:0016020">
    <property type="term" value="C:membrane"/>
    <property type="evidence" value="ECO:0007669"/>
    <property type="project" value="UniProtKB-SubCell"/>
</dbReference>
<keyword evidence="8" id="KW-0675">Receptor</keyword>
<evidence type="ECO:0000256" key="7">
    <source>
        <dbReference type="ARBA" id="ARBA00023157"/>
    </source>
</evidence>
<dbReference type="RefSeq" id="XP_002294011.1">
    <property type="nucleotide sequence ID" value="XM_002293975.1"/>
</dbReference>
<evidence type="ECO:0000256" key="1">
    <source>
        <dbReference type="ARBA" id="ARBA00004479"/>
    </source>
</evidence>
<keyword evidence="6" id="KW-0472">Membrane</keyword>
<dbReference type="STRING" id="35128.B8CCW3"/>
<evidence type="ECO:0000256" key="5">
    <source>
        <dbReference type="ARBA" id="ARBA00022989"/>
    </source>
</evidence>
<reference evidence="12 13" key="1">
    <citation type="journal article" date="2004" name="Science">
        <title>The genome of the diatom Thalassiosira pseudonana: ecology, evolution, and metabolism.</title>
        <authorList>
            <person name="Armbrust E.V."/>
            <person name="Berges J.A."/>
            <person name="Bowler C."/>
            <person name="Green B.R."/>
            <person name="Martinez D."/>
            <person name="Putnam N.H."/>
            <person name="Zhou S."/>
            <person name="Allen A.E."/>
            <person name="Apt K.E."/>
            <person name="Bechner M."/>
            <person name="Brzezinski M.A."/>
            <person name="Chaal B.K."/>
            <person name="Chiovitti A."/>
            <person name="Davis A.K."/>
            <person name="Demarest M.S."/>
            <person name="Detter J.C."/>
            <person name="Glavina T."/>
            <person name="Goodstein D."/>
            <person name="Hadi M.Z."/>
            <person name="Hellsten U."/>
            <person name="Hildebrand M."/>
            <person name="Jenkins B.D."/>
            <person name="Jurka J."/>
            <person name="Kapitonov V.V."/>
            <person name="Kroger N."/>
            <person name="Lau W.W."/>
            <person name="Lane T.W."/>
            <person name="Larimer F.W."/>
            <person name="Lippmeier J.C."/>
            <person name="Lucas S."/>
            <person name="Medina M."/>
            <person name="Montsant A."/>
            <person name="Obornik M."/>
            <person name="Parker M.S."/>
            <person name="Palenik B."/>
            <person name="Pazour G.J."/>
            <person name="Richardson P.M."/>
            <person name="Rynearson T.A."/>
            <person name="Saito M.A."/>
            <person name="Schwartz D.C."/>
            <person name="Thamatrakoln K."/>
            <person name="Valentin K."/>
            <person name="Vardi A."/>
            <person name="Wilkerson F.P."/>
            <person name="Rokhsar D.S."/>
        </authorList>
    </citation>
    <scope>NUCLEOTIDE SEQUENCE [LARGE SCALE GENOMIC DNA]</scope>
    <source>
        <strain evidence="12 13">CCMP1335</strain>
    </source>
</reference>
<dbReference type="Proteomes" id="UP000001449">
    <property type="component" value="Chromosome 14"/>
</dbReference>
<keyword evidence="13" id="KW-1185">Reference proteome</keyword>
<dbReference type="GO" id="GO:0004674">
    <property type="term" value="F:protein serine/threonine kinase activity"/>
    <property type="evidence" value="ECO:0007669"/>
    <property type="project" value="UniProtKB-KW"/>
</dbReference>
<evidence type="ECO:0000313" key="13">
    <source>
        <dbReference type="Proteomes" id="UP000001449"/>
    </source>
</evidence>
<dbReference type="OMA" id="NNAIRCW"/>
<comment type="subcellular location">
    <subcellularLocation>
        <location evidence="1">Membrane</location>
        <topology evidence="1">Single-pass type I membrane protein</topology>
    </subcellularLocation>
</comment>
<dbReference type="PANTHER" id="PTHR47460:SF1">
    <property type="entry name" value="SERINE_THREONINE-PROTEIN KINASE-LIKE PROTEIN ACR4"/>
    <property type="match status" value="1"/>
</dbReference>
<sequence length="192" mass="20667">MFTQISAGGFFTCGLKVGGKVVCWGDIDHPPRSLEMLEESMSGDKLSEFRQSRRLQELANGQNNQMKGGGYYTQVSSGMKHVCGITRGMEVQCWGRNDYGESSPPSGSFVQVRIGVSAGNAFTCGLRHDGGIQCWGKNDMGQSSPPSYSEHVFQQVSTSIGGDHACGILVENNAIRCWGNNGRGQSESQDGT</sequence>
<keyword evidence="4" id="KW-0732">Signal</keyword>
<evidence type="ECO:0000256" key="4">
    <source>
        <dbReference type="ARBA" id="ARBA00022729"/>
    </source>
</evidence>
<feature type="non-terminal residue" evidence="12">
    <location>
        <position position="1"/>
    </location>
</feature>
<keyword evidence="12" id="KW-0418">Kinase</keyword>
<dbReference type="PaxDb" id="35128-Thaps264260"/>
<keyword evidence="7" id="KW-1015">Disulfide bond</keyword>
<dbReference type="PANTHER" id="PTHR47460">
    <property type="entry name" value="SERINE/THREONINE-PROTEIN KINASE-LIKE PROTEIN ACR4"/>
    <property type="match status" value="1"/>
</dbReference>
<dbReference type="Gene3D" id="2.130.10.30">
    <property type="entry name" value="Regulator of chromosome condensation 1/beta-lactamase-inhibitor protein II"/>
    <property type="match status" value="1"/>
</dbReference>
<dbReference type="EMBL" id="CM000649">
    <property type="protein sequence ID" value="EED89020.1"/>
    <property type="molecule type" value="Genomic_DNA"/>
</dbReference>
<dbReference type="Pfam" id="PF13540">
    <property type="entry name" value="RCC1_2"/>
    <property type="match status" value="4"/>
</dbReference>
<comment type="catalytic activity">
    <reaction evidence="11">
        <text>L-seryl-[protein] + ATP = O-phospho-L-seryl-[protein] + ADP + H(+)</text>
        <dbReference type="Rhea" id="RHEA:17989"/>
        <dbReference type="Rhea" id="RHEA-COMP:9863"/>
        <dbReference type="Rhea" id="RHEA-COMP:11604"/>
        <dbReference type="ChEBI" id="CHEBI:15378"/>
        <dbReference type="ChEBI" id="CHEBI:29999"/>
        <dbReference type="ChEBI" id="CHEBI:30616"/>
        <dbReference type="ChEBI" id="CHEBI:83421"/>
        <dbReference type="ChEBI" id="CHEBI:456216"/>
        <dbReference type="EC" id="2.7.11.1"/>
    </reaction>
</comment>
<dbReference type="eggNOG" id="KOG1187">
    <property type="taxonomic scope" value="Eukaryota"/>
</dbReference>
<evidence type="ECO:0000256" key="6">
    <source>
        <dbReference type="ARBA" id="ARBA00023136"/>
    </source>
</evidence>
<dbReference type="SUPFAM" id="SSF50985">
    <property type="entry name" value="RCC1/BLIP-II"/>
    <property type="match status" value="1"/>
</dbReference>
<name>B8CCW3_THAPS</name>
<dbReference type="GeneID" id="7451599"/>
<evidence type="ECO:0000256" key="3">
    <source>
        <dbReference type="ARBA" id="ARBA00022692"/>
    </source>
</evidence>
<evidence type="ECO:0000313" key="12">
    <source>
        <dbReference type="EMBL" id="EED89020.1"/>
    </source>
</evidence>
<accession>B8CCW3</accession>
<dbReference type="GO" id="GO:0106310">
    <property type="term" value="F:protein serine kinase activity"/>
    <property type="evidence" value="ECO:0007669"/>
    <property type="project" value="RHEA"/>
</dbReference>
<dbReference type="HOGENOM" id="CLU_074252_1_0_1"/>
<evidence type="ECO:0000256" key="8">
    <source>
        <dbReference type="ARBA" id="ARBA00023170"/>
    </source>
</evidence>
<evidence type="ECO:0000256" key="11">
    <source>
        <dbReference type="ARBA" id="ARBA00048679"/>
    </source>
</evidence>
<dbReference type="EC" id="2.7.11.1" evidence="2"/>
<gene>
    <name evidence="12" type="ORF">THAPSDRAFT_264260</name>
</gene>
<evidence type="ECO:0000256" key="9">
    <source>
        <dbReference type="ARBA" id="ARBA00023180"/>
    </source>
</evidence>
<keyword evidence="3" id="KW-0812">Transmembrane</keyword>
<dbReference type="KEGG" id="tps:THAPSDRAFT_264260"/>
<proteinExistence type="predicted"/>
<keyword evidence="12" id="KW-0808">Transferase</keyword>
<protein>
    <recommendedName>
        <fullName evidence="2">non-specific serine/threonine protein kinase</fullName>
        <ecNumber evidence="2">2.7.11.1</ecNumber>
    </recommendedName>
</protein>
<keyword evidence="9" id="KW-0325">Glycoprotein</keyword>
<evidence type="ECO:0000256" key="10">
    <source>
        <dbReference type="ARBA" id="ARBA00047899"/>
    </source>
</evidence>
<evidence type="ECO:0000256" key="2">
    <source>
        <dbReference type="ARBA" id="ARBA00012513"/>
    </source>
</evidence>
<dbReference type="InterPro" id="IPR009091">
    <property type="entry name" value="RCC1/BLIP-II"/>
</dbReference>
<reference evidence="12 13" key="2">
    <citation type="journal article" date="2008" name="Nature">
        <title>The Phaeodactylum genome reveals the evolutionary history of diatom genomes.</title>
        <authorList>
            <person name="Bowler C."/>
            <person name="Allen A.E."/>
            <person name="Badger J.H."/>
            <person name="Grimwood J."/>
            <person name="Jabbari K."/>
            <person name="Kuo A."/>
            <person name="Maheswari U."/>
            <person name="Martens C."/>
            <person name="Maumus F."/>
            <person name="Otillar R.P."/>
            <person name="Rayko E."/>
            <person name="Salamov A."/>
            <person name="Vandepoele K."/>
            <person name="Beszteri B."/>
            <person name="Gruber A."/>
            <person name="Heijde M."/>
            <person name="Katinka M."/>
            <person name="Mock T."/>
            <person name="Valentin K."/>
            <person name="Verret F."/>
            <person name="Berges J.A."/>
            <person name="Brownlee C."/>
            <person name="Cadoret J.P."/>
            <person name="Chiovitti A."/>
            <person name="Choi C.J."/>
            <person name="Coesel S."/>
            <person name="De Martino A."/>
            <person name="Detter J.C."/>
            <person name="Durkin C."/>
            <person name="Falciatore A."/>
            <person name="Fournet J."/>
            <person name="Haruta M."/>
            <person name="Huysman M.J."/>
            <person name="Jenkins B.D."/>
            <person name="Jiroutova K."/>
            <person name="Jorgensen R.E."/>
            <person name="Joubert Y."/>
            <person name="Kaplan A."/>
            <person name="Kroger N."/>
            <person name="Kroth P.G."/>
            <person name="La Roche J."/>
            <person name="Lindquist E."/>
            <person name="Lommer M."/>
            <person name="Martin-Jezequel V."/>
            <person name="Lopez P.J."/>
            <person name="Lucas S."/>
            <person name="Mangogna M."/>
            <person name="McGinnis K."/>
            <person name="Medlin L.K."/>
            <person name="Montsant A."/>
            <person name="Oudot-Le Secq M.P."/>
            <person name="Napoli C."/>
            <person name="Obornik M."/>
            <person name="Parker M.S."/>
            <person name="Petit J.L."/>
            <person name="Porcel B.M."/>
            <person name="Poulsen N."/>
            <person name="Robison M."/>
            <person name="Rychlewski L."/>
            <person name="Rynearson T.A."/>
            <person name="Schmutz J."/>
            <person name="Shapiro H."/>
            <person name="Siaut M."/>
            <person name="Stanley M."/>
            <person name="Sussman M.R."/>
            <person name="Taylor A.R."/>
            <person name="Vardi A."/>
            <person name="von Dassow P."/>
            <person name="Vyverman W."/>
            <person name="Willis A."/>
            <person name="Wyrwicz L.S."/>
            <person name="Rokhsar D.S."/>
            <person name="Weissenbach J."/>
            <person name="Armbrust E.V."/>
            <person name="Green B.R."/>
            <person name="Van de Peer Y."/>
            <person name="Grigoriev I.V."/>
        </authorList>
    </citation>
    <scope>NUCLEOTIDE SEQUENCE [LARGE SCALE GENOMIC DNA]</scope>
    <source>
        <strain evidence="12 13">CCMP1335</strain>
    </source>
</reference>
<comment type="catalytic activity">
    <reaction evidence="10">
        <text>L-threonyl-[protein] + ATP = O-phospho-L-threonyl-[protein] + ADP + H(+)</text>
        <dbReference type="Rhea" id="RHEA:46608"/>
        <dbReference type="Rhea" id="RHEA-COMP:11060"/>
        <dbReference type="Rhea" id="RHEA-COMP:11605"/>
        <dbReference type="ChEBI" id="CHEBI:15378"/>
        <dbReference type="ChEBI" id="CHEBI:30013"/>
        <dbReference type="ChEBI" id="CHEBI:30616"/>
        <dbReference type="ChEBI" id="CHEBI:61977"/>
        <dbReference type="ChEBI" id="CHEBI:456216"/>
        <dbReference type="EC" id="2.7.11.1"/>
    </reaction>
</comment>
<keyword evidence="5" id="KW-1133">Transmembrane helix</keyword>
<dbReference type="InParanoid" id="B8CCW3"/>
<dbReference type="AlphaFoldDB" id="B8CCW3"/>
<organism evidence="12 13">
    <name type="scientific">Thalassiosira pseudonana</name>
    <name type="common">Marine diatom</name>
    <name type="synonym">Cyclotella nana</name>
    <dbReference type="NCBI Taxonomy" id="35128"/>
    <lineage>
        <taxon>Eukaryota</taxon>
        <taxon>Sar</taxon>
        <taxon>Stramenopiles</taxon>
        <taxon>Ochrophyta</taxon>
        <taxon>Bacillariophyta</taxon>
        <taxon>Coscinodiscophyceae</taxon>
        <taxon>Thalassiosirophycidae</taxon>
        <taxon>Thalassiosirales</taxon>
        <taxon>Thalassiosiraceae</taxon>
        <taxon>Thalassiosira</taxon>
    </lineage>
</organism>